<dbReference type="EMBL" id="JAQIIO010000012">
    <property type="protein sequence ID" value="MDA5095621.1"/>
    <property type="molecule type" value="Genomic_DNA"/>
</dbReference>
<keyword evidence="3" id="KW-1185">Reference proteome</keyword>
<sequence length="342" mass="37949">MRHIIVLVTALVLWVTAGGPLAAQDWEDRRVFGTPTSNEATLRILSSTDTVFLAPIIEGFIRANPDWAVEYLVTGTADADMLFRAAPDRYDILISSAMDLQLKLVNDGYAHALDGVEHPEWAMWRQSLFAFTSEPAAIVLNRAAFKGRELPQTRQELITALRERSDYFTGRVGTYDVRRSGLGYLFATQDARVSETYWRLMEVMGALNTRLYCCSGDMIDDVAEGRILAAYNVLGSYAAARQEEDDRFAIIQPSDFPTMMMRTGFVSVQSVHMDEAEAFLRHLVAAQTGQGAQAATSPLPPLAVSADGSAGAIIPLDPSLMAFQDRLKRRTFLEEWENAVIQ</sequence>
<proteinExistence type="predicted"/>
<evidence type="ECO:0000313" key="3">
    <source>
        <dbReference type="Proteomes" id="UP001528040"/>
    </source>
</evidence>
<protein>
    <submittedName>
        <fullName evidence="2">ABC transporter substrate-binding protein</fullName>
    </submittedName>
</protein>
<organism evidence="2 3">
    <name type="scientific">Aliiroseovarius salicola</name>
    <dbReference type="NCBI Taxonomy" id="3009082"/>
    <lineage>
        <taxon>Bacteria</taxon>
        <taxon>Pseudomonadati</taxon>
        <taxon>Pseudomonadota</taxon>
        <taxon>Alphaproteobacteria</taxon>
        <taxon>Rhodobacterales</taxon>
        <taxon>Paracoccaceae</taxon>
        <taxon>Aliiroseovarius</taxon>
    </lineage>
</organism>
<accession>A0ABT4W541</accession>
<keyword evidence="1" id="KW-0732">Signal</keyword>
<dbReference type="Proteomes" id="UP001528040">
    <property type="component" value="Unassembled WGS sequence"/>
</dbReference>
<gene>
    <name evidence="2" type="ORF">O2N63_16140</name>
</gene>
<name>A0ABT4W541_9RHOB</name>
<evidence type="ECO:0000313" key="2">
    <source>
        <dbReference type="EMBL" id="MDA5095621.1"/>
    </source>
</evidence>
<evidence type="ECO:0000256" key="1">
    <source>
        <dbReference type="ARBA" id="ARBA00022729"/>
    </source>
</evidence>
<reference evidence="2 3" key="1">
    <citation type="submission" date="2023-01" db="EMBL/GenBank/DDBJ databases">
        <authorList>
            <person name="Yoon J.-W."/>
        </authorList>
    </citation>
    <scope>NUCLEOTIDE SEQUENCE [LARGE SCALE GENOMIC DNA]</scope>
    <source>
        <strain evidence="2 3">KMU-50</strain>
    </source>
</reference>
<dbReference type="PANTHER" id="PTHR30006">
    <property type="entry name" value="THIAMINE-BINDING PERIPLASMIC PROTEIN-RELATED"/>
    <property type="match status" value="1"/>
</dbReference>
<dbReference type="PANTHER" id="PTHR30006:SF25">
    <property type="entry name" value="PHOSPHOGLYCERATE TRANSPORT REGULATORY PROTEIN PGTC"/>
    <property type="match status" value="1"/>
</dbReference>
<dbReference type="RefSeq" id="WP_271055333.1">
    <property type="nucleotide sequence ID" value="NZ_JAQIIO010000012.1"/>
</dbReference>
<dbReference type="SUPFAM" id="SSF53850">
    <property type="entry name" value="Periplasmic binding protein-like II"/>
    <property type="match status" value="1"/>
</dbReference>
<dbReference type="Gene3D" id="3.40.190.10">
    <property type="entry name" value="Periplasmic binding protein-like II"/>
    <property type="match status" value="2"/>
</dbReference>
<comment type="caution">
    <text evidence="2">The sequence shown here is derived from an EMBL/GenBank/DDBJ whole genome shotgun (WGS) entry which is preliminary data.</text>
</comment>